<evidence type="ECO:0000256" key="1">
    <source>
        <dbReference type="SAM" id="Phobius"/>
    </source>
</evidence>
<sequence>MIPAMTDLPELRSAKGGVLGLTFSLFIKNAGMLLLLTAITVVPVELVLCYGFNELSIDSVLRDTIVSLLFLSLLTPVVVQYLIERLRGGKGSIAGAYRWGLRKWPRIIMYTFLQSVIVSAGFLLLIVPGLFMYVRLLLLPAVVSIENTSVMNPLESSRTMAQGRFWAIIGLGLVTNLFTLLLGLVADKLLNQLDLINGFTVTLYYLFIDWISVLGTILSLVLYLQIRTEQKREAVQPVEEATLHA</sequence>
<evidence type="ECO:0000313" key="2">
    <source>
        <dbReference type="EMBL" id="GLX70880.1"/>
    </source>
</evidence>
<protein>
    <recommendedName>
        <fullName evidence="4">Glycerophosphoryl diester phosphodiesterase membrane domain-containing protein</fullName>
    </recommendedName>
</protein>
<comment type="caution">
    <text evidence="2">The sequence shown here is derived from an EMBL/GenBank/DDBJ whole genome shotgun (WGS) entry which is preliminary data.</text>
</comment>
<organism evidence="2 3">
    <name type="scientific">Paenibacillus glycanilyticus</name>
    <dbReference type="NCBI Taxonomy" id="126569"/>
    <lineage>
        <taxon>Bacteria</taxon>
        <taxon>Bacillati</taxon>
        <taxon>Bacillota</taxon>
        <taxon>Bacilli</taxon>
        <taxon>Bacillales</taxon>
        <taxon>Paenibacillaceae</taxon>
        <taxon>Paenibacillus</taxon>
    </lineage>
</organism>
<feature type="transmembrane region" description="Helical" evidence="1">
    <location>
        <begin position="65"/>
        <end position="83"/>
    </location>
</feature>
<keyword evidence="1" id="KW-1133">Transmembrane helix</keyword>
<gene>
    <name evidence="2" type="ORF">MU1_52270</name>
</gene>
<dbReference type="EMBL" id="BSSQ01000022">
    <property type="protein sequence ID" value="GLX70880.1"/>
    <property type="molecule type" value="Genomic_DNA"/>
</dbReference>
<dbReference type="Proteomes" id="UP001157114">
    <property type="component" value="Unassembled WGS sequence"/>
</dbReference>
<name>A0ABQ6GKW1_9BACL</name>
<evidence type="ECO:0000313" key="3">
    <source>
        <dbReference type="Proteomes" id="UP001157114"/>
    </source>
</evidence>
<proteinExistence type="predicted"/>
<feature type="transmembrane region" description="Helical" evidence="1">
    <location>
        <begin position="165"/>
        <end position="184"/>
    </location>
</feature>
<reference evidence="2 3" key="1">
    <citation type="submission" date="2023-03" db="EMBL/GenBank/DDBJ databases">
        <title>Draft genome sequence of the bacteria which degrade cell wall of Tricholomamatutake.</title>
        <authorList>
            <person name="Konishi Y."/>
            <person name="Fukuta Y."/>
            <person name="Shirasaka N."/>
        </authorList>
    </citation>
    <scope>NUCLEOTIDE SEQUENCE [LARGE SCALE GENOMIC DNA]</scope>
    <source>
        <strain evidence="3">mu1</strain>
    </source>
</reference>
<keyword evidence="1" id="KW-0472">Membrane</keyword>
<accession>A0ABQ6GKW1</accession>
<keyword evidence="1" id="KW-0812">Transmembrane</keyword>
<feature type="transmembrane region" description="Helical" evidence="1">
    <location>
        <begin position="204"/>
        <end position="224"/>
    </location>
</feature>
<keyword evidence="3" id="KW-1185">Reference proteome</keyword>
<dbReference type="RefSeq" id="WP_284241676.1">
    <property type="nucleotide sequence ID" value="NZ_BSSQ01000022.1"/>
</dbReference>
<feature type="transmembrane region" description="Helical" evidence="1">
    <location>
        <begin position="33"/>
        <end position="53"/>
    </location>
</feature>
<evidence type="ECO:0008006" key="4">
    <source>
        <dbReference type="Google" id="ProtNLM"/>
    </source>
</evidence>